<feature type="transmembrane region" description="Helical" evidence="3">
    <location>
        <begin position="187"/>
        <end position="207"/>
    </location>
</feature>
<dbReference type="Pfam" id="PF00892">
    <property type="entry name" value="EamA"/>
    <property type="match status" value="2"/>
</dbReference>
<dbReference type="InterPro" id="IPR037185">
    <property type="entry name" value="EmrE-like"/>
</dbReference>
<keyword evidence="3" id="KW-0812">Transmembrane</keyword>
<evidence type="ECO:0000256" key="1">
    <source>
        <dbReference type="ARBA" id="ARBA00004127"/>
    </source>
</evidence>
<feature type="domain" description="EamA" evidence="4">
    <location>
        <begin position="10"/>
        <end position="145"/>
    </location>
</feature>
<sequence>MFGVTILNRAFLLIILGAGLWGTIGWYVKNLYAYGFTPMEVVTLRVWSAATLLMLFLVITSPEKLKLTSFSDLKYFIGTGVFSIVFFNFCMFTAIDLSTIPIATALLYTGPAFVTVLSFLLFQEPFTKPKLSALLITIVGSALVVGLVPLNLNTFQLGSILFGLGSGFGYALYSIFSKFALEKYTSISITAYTFIVAAVSLLPFFPYQEKISLLMDPSVLFYAIGLGFLPTAFAYIIYTYGLNQTEASKASILTTVEPVVATLIGIFVFQEAFSLVQMLGMACIIGAVIIIQMNPRPAKTAGISDIDHDISEQNQL</sequence>
<comment type="subcellular location">
    <subcellularLocation>
        <location evidence="1">Endomembrane system</location>
        <topology evidence="1">Multi-pass membrane protein</topology>
    </subcellularLocation>
</comment>
<feature type="transmembrane region" description="Helical" evidence="3">
    <location>
        <begin position="73"/>
        <end position="94"/>
    </location>
</feature>
<dbReference type="Proteomes" id="UP000198642">
    <property type="component" value="Unassembled WGS sequence"/>
</dbReference>
<feature type="transmembrane region" description="Helical" evidence="3">
    <location>
        <begin position="44"/>
        <end position="61"/>
    </location>
</feature>
<feature type="transmembrane region" description="Helical" evidence="3">
    <location>
        <begin position="131"/>
        <end position="150"/>
    </location>
</feature>
<proteinExistence type="inferred from homology"/>
<keyword evidence="3" id="KW-1133">Transmembrane helix</keyword>
<feature type="transmembrane region" description="Helical" evidence="3">
    <location>
        <begin position="250"/>
        <end position="269"/>
    </location>
</feature>
<dbReference type="SUPFAM" id="SSF103481">
    <property type="entry name" value="Multidrug resistance efflux transporter EmrE"/>
    <property type="match status" value="2"/>
</dbReference>
<gene>
    <name evidence="5" type="ORF">SAMN04488072_11835</name>
</gene>
<dbReference type="Gene3D" id="1.10.3730.20">
    <property type="match status" value="1"/>
</dbReference>
<feature type="transmembrane region" description="Helical" evidence="3">
    <location>
        <begin position="7"/>
        <end position="28"/>
    </location>
</feature>
<protein>
    <submittedName>
        <fullName evidence="5">Threonine/homoserine efflux transporter RhtA</fullName>
    </submittedName>
</protein>
<dbReference type="PANTHER" id="PTHR22911">
    <property type="entry name" value="ACYL-MALONYL CONDENSING ENZYME-RELATED"/>
    <property type="match status" value="1"/>
</dbReference>
<feature type="transmembrane region" description="Helical" evidence="3">
    <location>
        <begin position="275"/>
        <end position="293"/>
    </location>
</feature>
<dbReference type="PANTHER" id="PTHR22911:SF79">
    <property type="entry name" value="MOBA-LIKE NTP TRANSFERASE DOMAIN-CONTAINING PROTEIN"/>
    <property type="match status" value="1"/>
</dbReference>
<name>A0A1I1ABJ8_9BACI</name>
<dbReference type="EMBL" id="FOJW01000018">
    <property type="protein sequence ID" value="SFB35337.1"/>
    <property type="molecule type" value="Genomic_DNA"/>
</dbReference>
<feature type="domain" description="EamA" evidence="4">
    <location>
        <begin position="159"/>
        <end position="291"/>
    </location>
</feature>
<accession>A0A1I1ABJ8</accession>
<evidence type="ECO:0000256" key="3">
    <source>
        <dbReference type="SAM" id="Phobius"/>
    </source>
</evidence>
<evidence type="ECO:0000313" key="5">
    <source>
        <dbReference type="EMBL" id="SFB35337.1"/>
    </source>
</evidence>
<evidence type="ECO:0000259" key="4">
    <source>
        <dbReference type="Pfam" id="PF00892"/>
    </source>
</evidence>
<keyword evidence="6" id="KW-1185">Reference proteome</keyword>
<dbReference type="GO" id="GO:0016020">
    <property type="term" value="C:membrane"/>
    <property type="evidence" value="ECO:0007669"/>
    <property type="project" value="InterPro"/>
</dbReference>
<comment type="similarity">
    <text evidence="2">Belongs to the EamA transporter family.</text>
</comment>
<dbReference type="InterPro" id="IPR000620">
    <property type="entry name" value="EamA_dom"/>
</dbReference>
<reference evidence="5 6" key="1">
    <citation type="submission" date="2016-10" db="EMBL/GenBank/DDBJ databases">
        <authorList>
            <person name="de Groot N.N."/>
        </authorList>
    </citation>
    <scope>NUCLEOTIDE SEQUENCE [LARGE SCALE GENOMIC DNA]</scope>
    <source>
        <strain evidence="5 6">CGMCC 1.3702</strain>
    </source>
</reference>
<organism evidence="5 6">
    <name type="scientific">Lentibacillus halodurans</name>
    <dbReference type="NCBI Taxonomy" id="237679"/>
    <lineage>
        <taxon>Bacteria</taxon>
        <taxon>Bacillati</taxon>
        <taxon>Bacillota</taxon>
        <taxon>Bacilli</taxon>
        <taxon>Bacillales</taxon>
        <taxon>Bacillaceae</taxon>
        <taxon>Lentibacillus</taxon>
    </lineage>
</organism>
<dbReference type="AlphaFoldDB" id="A0A1I1ABJ8"/>
<feature type="transmembrane region" description="Helical" evidence="3">
    <location>
        <begin position="156"/>
        <end position="175"/>
    </location>
</feature>
<dbReference type="STRING" id="237679.SAMN04488072_11835"/>
<keyword evidence="3" id="KW-0472">Membrane</keyword>
<evidence type="ECO:0000256" key="2">
    <source>
        <dbReference type="ARBA" id="ARBA00007362"/>
    </source>
</evidence>
<evidence type="ECO:0000313" key="6">
    <source>
        <dbReference type="Proteomes" id="UP000198642"/>
    </source>
</evidence>
<feature type="transmembrane region" description="Helical" evidence="3">
    <location>
        <begin position="219"/>
        <end position="238"/>
    </location>
</feature>
<feature type="transmembrane region" description="Helical" evidence="3">
    <location>
        <begin position="100"/>
        <end position="122"/>
    </location>
</feature>